<evidence type="ECO:0000256" key="4">
    <source>
        <dbReference type="ARBA" id="ARBA00023242"/>
    </source>
</evidence>
<gene>
    <name evidence="7" type="ORF">Nepgr_011020</name>
</gene>
<evidence type="ECO:0000256" key="1">
    <source>
        <dbReference type="ARBA" id="ARBA00004123"/>
    </source>
</evidence>
<dbReference type="InterPro" id="IPR022003">
    <property type="entry name" value="RST"/>
</dbReference>
<evidence type="ECO:0000256" key="2">
    <source>
        <dbReference type="ARBA" id="ARBA00022473"/>
    </source>
</evidence>
<dbReference type="PROSITE" id="PS51059">
    <property type="entry name" value="PARP_CATALYTIC"/>
    <property type="match status" value="1"/>
</dbReference>
<comment type="subcellular location">
    <subcellularLocation>
        <location evidence="1">Nucleus</location>
    </subcellularLocation>
</comment>
<dbReference type="InterPro" id="IPR012317">
    <property type="entry name" value="Poly(ADP-ribose)pol_cat_dom"/>
</dbReference>
<accession>A0AAD3XLW7</accession>
<dbReference type="GO" id="GO:0003950">
    <property type="term" value="F:NAD+ poly-ADP-ribosyltransferase activity"/>
    <property type="evidence" value="ECO:0007669"/>
    <property type="project" value="InterPro"/>
</dbReference>
<proteinExistence type="predicted"/>
<protein>
    <recommendedName>
        <fullName evidence="9">Inactive poly [ADP-ribose] polymerase RCD1-like</fullName>
    </recommendedName>
</protein>
<keyword evidence="4" id="KW-0539">Nucleus</keyword>
<keyword evidence="8" id="KW-1185">Reference proteome</keyword>
<keyword evidence="3" id="KW-0346">Stress response</keyword>
<dbReference type="GO" id="GO:0005634">
    <property type="term" value="C:nucleus"/>
    <property type="evidence" value="ECO:0007669"/>
    <property type="project" value="UniProtKB-SubCell"/>
</dbReference>
<dbReference type="SUPFAM" id="SSF56399">
    <property type="entry name" value="ADP-ribosylation"/>
    <property type="match status" value="1"/>
</dbReference>
<dbReference type="InterPro" id="IPR057823">
    <property type="entry name" value="WWE_RCD1"/>
</dbReference>
<reference evidence="7" key="1">
    <citation type="submission" date="2023-05" db="EMBL/GenBank/DDBJ databases">
        <title>Nepenthes gracilis genome sequencing.</title>
        <authorList>
            <person name="Fukushima K."/>
        </authorList>
    </citation>
    <scope>NUCLEOTIDE SEQUENCE</scope>
    <source>
        <strain evidence="7">SING2019-196</strain>
    </source>
</reference>
<evidence type="ECO:0000259" key="6">
    <source>
        <dbReference type="PROSITE" id="PS51879"/>
    </source>
</evidence>
<dbReference type="PROSITE" id="PS51879">
    <property type="entry name" value="RST"/>
    <property type="match status" value="1"/>
</dbReference>
<evidence type="ECO:0000259" key="5">
    <source>
        <dbReference type="PROSITE" id="PS51059"/>
    </source>
</evidence>
<dbReference type="Gene3D" id="3.90.228.10">
    <property type="match status" value="1"/>
</dbReference>
<comment type="caution">
    <text evidence="7">The sequence shown here is derived from an EMBL/GenBank/DDBJ whole genome shotgun (WGS) entry which is preliminary data.</text>
</comment>
<feature type="domain" description="RST" evidence="6">
    <location>
        <begin position="521"/>
        <end position="592"/>
    </location>
</feature>
<dbReference type="EMBL" id="BSYO01000009">
    <property type="protein sequence ID" value="GMH09180.1"/>
    <property type="molecule type" value="Genomic_DNA"/>
</dbReference>
<keyword evidence="2" id="KW-0217">Developmental protein</keyword>
<evidence type="ECO:0000313" key="7">
    <source>
        <dbReference type="EMBL" id="GMH09180.1"/>
    </source>
</evidence>
<evidence type="ECO:0000313" key="8">
    <source>
        <dbReference type="Proteomes" id="UP001279734"/>
    </source>
</evidence>
<dbReference type="Pfam" id="PF23467">
    <property type="entry name" value="WWE_5"/>
    <property type="match status" value="1"/>
</dbReference>
<organism evidence="7 8">
    <name type="scientific">Nepenthes gracilis</name>
    <name type="common">Slender pitcher plant</name>
    <dbReference type="NCBI Taxonomy" id="150966"/>
    <lineage>
        <taxon>Eukaryota</taxon>
        <taxon>Viridiplantae</taxon>
        <taxon>Streptophyta</taxon>
        <taxon>Embryophyta</taxon>
        <taxon>Tracheophyta</taxon>
        <taxon>Spermatophyta</taxon>
        <taxon>Magnoliopsida</taxon>
        <taxon>eudicotyledons</taxon>
        <taxon>Gunneridae</taxon>
        <taxon>Pentapetalae</taxon>
        <taxon>Caryophyllales</taxon>
        <taxon>Nepenthaceae</taxon>
        <taxon>Nepenthes</taxon>
    </lineage>
</organism>
<dbReference type="Pfam" id="PF12174">
    <property type="entry name" value="RST"/>
    <property type="match status" value="1"/>
</dbReference>
<dbReference type="Proteomes" id="UP001279734">
    <property type="component" value="Unassembled WGS sequence"/>
</dbReference>
<feature type="domain" description="PARP catalytic" evidence="5">
    <location>
        <begin position="254"/>
        <end position="475"/>
    </location>
</feature>
<dbReference type="InterPro" id="IPR044964">
    <property type="entry name" value="RCD1/SRO1-5"/>
</dbReference>
<evidence type="ECO:0000256" key="3">
    <source>
        <dbReference type="ARBA" id="ARBA00023016"/>
    </source>
</evidence>
<name>A0AAD3XLW7_NEPGR</name>
<sequence>MEAKIEKVLDSGRRVVKLKKRKALKYAAYLSGAACSALPEFSSSKSSSVKLRKRKRPDVDNTKSESCRTAVQRSSLRCCKNFLKTGLPDRVMFYQNGAWIDHPSEIIELAKKDIEHRKPYVEVNISGCHLLLDFLHMVQFDMKTGLEQAIAWIDAAGSCFFPEVYADDDEQHECVHTAFQEDESSWILGSNGPHEIKLQIDIDLNGFNDSKLGEYCGESNPHVKRTKIGQQPGSNHINAKVEDSFDRVSDAKMHLDRKEDELLHEKVDMETKPMPGTLDSQSVREIFLRGMSSVSGANVIEIHNISGSLQQGRMELFLKQIEITKKYRGYANVQFAWLASSKESLPGIMTYGLGYFGLAKAKSVYGIGVHLTAENCSGMSANCCDVDENGLLHMVLCRVILGNMELIRPGSKQFHPSCEIYDNGVDDLQSPKHYIVWSTNISTHIFPEYVVSFKAPLNDEGCLVGNDGMLDNSKVVMNSENMQRQFTLEAPPVDVGCDFQSNLTFDGSKERPTSLNLSSQRIPKSPWMPFPTLFSAISREVPPCDMEQVYMHYEQFRAKRLSREDFVKKLRQIVGDALLRSTLTELQCKKPVESVTNVPKGAVS</sequence>
<dbReference type="PANTHER" id="PTHR32263:SF5">
    <property type="entry name" value="INACTIVE POLY [ADP-RIBOSE] POLYMERASE SRO1-RELATED"/>
    <property type="match status" value="1"/>
</dbReference>
<evidence type="ECO:0008006" key="9">
    <source>
        <dbReference type="Google" id="ProtNLM"/>
    </source>
</evidence>
<dbReference type="PANTHER" id="PTHR32263">
    <property type="entry name" value="INACTIVE POLY [ADP-RIBOSE] POLYMERASE SRO4-RELATED"/>
    <property type="match status" value="1"/>
</dbReference>
<dbReference type="AlphaFoldDB" id="A0AAD3XLW7"/>